<dbReference type="Proteomes" id="UP001354989">
    <property type="component" value="Chromosome"/>
</dbReference>
<organism evidence="1 2">
    <name type="scientific">Persicobacter psychrovividus</name>
    <dbReference type="NCBI Taxonomy" id="387638"/>
    <lineage>
        <taxon>Bacteria</taxon>
        <taxon>Pseudomonadati</taxon>
        <taxon>Bacteroidota</taxon>
        <taxon>Cytophagia</taxon>
        <taxon>Cytophagales</taxon>
        <taxon>Persicobacteraceae</taxon>
        <taxon>Persicobacter</taxon>
    </lineage>
</organism>
<evidence type="ECO:0000313" key="1">
    <source>
        <dbReference type="EMBL" id="BDC98842.1"/>
    </source>
</evidence>
<gene>
    <name evidence="1" type="ORF">PEPS_11230</name>
</gene>
<dbReference type="RefSeq" id="WP_332920487.1">
    <property type="nucleotide sequence ID" value="NZ_AP025292.1"/>
</dbReference>
<protein>
    <submittedName>
        <fullName evidence="1">Uncharacterized protein</fullName>
    </submittedName>
</protein>
<name>A0ABM7VDV1_9BACT</name>
<proteinExistence type="predicted"/>
<accession>A0ABM7VDV1</accession>
<reference evidence="1 2" key="1">
    <citation type="submission" date="2021-12" db="EMBL/GenBank/DDBJ databases">
        <title>Genome sequencing of bacteria with rrn-lacking chromosome and rrn-plasmid.</title>
        <authorList>
            <person name="Anda M."/>
            <person name="Iwasaki W."/>
        </authorList>
    </citation>
    <scope>NUCLEOTIDE SEQUENCE [LARGE SCALE GENOMIC DNA]</scope>
    <source>
        <strain evidence="1 2">NBRC 101262</strain>
    </source>
</reference>
<evidence type="ECO:0000313" key="2">
    <source>
        <dbReference type="Proteomes" id="UP001354989"/>
    </source>
</evidence>
<keyword evidence="2" id="KW-1185">Reference proteome</keyword>
<sequence length="89" mass="10138">MAETTYKRGQLVKIKDGVVNPLENELQLGGQVVTIMKISNPNSENPTLLVEFKADALDQWPQYLLEEMIVQHPKWDQCKLKASDVEIVE</sequence>
<dbReference type="EMBL" id="AP025292">
    <property type="protein sequence ID" value="BDC98842.1"/>
    <property type="molecule type" value="Genomic_DNA"/>
</dbReference>